<evidence type="ECO:0000313" key="4">
    <source>
        <dbReference type="Proteomes" id="UP000735302"/>
    </source>
</evidence>
<dbReference type="Proteomes" id="UP000735302">
    <property type="component" value="Unassembled WGS sequence"/>
</dbReference>
<evidence type="ECO:0000313" key="3">
    <source>
        <dbReference type="EMBL" id="GFO15262.1"/>
    </source>
</evidence>
<feature type="compositionally biased region" description="Basic and acidic residues" evidence="1">
    <location>
        <begin position="11"/>
        <end position="21"/>
    </location>
</feature>
<accession>A0AAV4B6W9</accession>
<evidence type="ECO:0000256" key="1">
    <source>
        <dbReference type="SAM" id="MobiDB-lite"/>
    </source>
</evidence>
<feature type="region of interest" description="Disordered" evidence="1">
    <location>
        <begin position="1"/>
        <end position="25"/>
    </location>
</feature>
<dbReference type="InterPro" id="IPR029034">
    <property type="entry name" value="Cystine-knot_cytokine"/>
</dbReference>
<gene>
    <name evidence="3" type="ORF">PoB_004176700</name>
</gene>
<reference evidence="3 4" key="1">
    <citation type="journal article" date="2021" name="Elife">
        <title>Chloroplast acquisition without the gene transfer in kleptoplastic sea slugs, Plakobranchus ocellatus.</title>
        <authorList>
            <person name="Maeda T."/>
            <person name="Takahashi S."/>
            <person name="Yoshida T."/>
            <person name="Shimamura S."/>
            <person name="Takaki Y."/>
            <person name="Nagai Y."/>
            <person name="Toyoda A."/>
            <person name="Suzuki Y."/>
            <person name="Arimoto A."/>
            <person name="Ishii H."/>
            <person name="Satoh N."/>
            <person name="Nishiyama T."/>
            <person name="Hasebe M."/>
            <person name="Maruyama T."/>
            <person name="Minagawa J."/>
            <person name="Obokata J."/>
            <person name="Shigenobu S."/>
        </authorList>
    </citation>
    <scope>NUCLEOTIDE SEQUENCE [LARGE SCALE GENOMIC DNA]</scope>
</reference>
<keyword evidence="2" id="KW-1133">Transmembrane helix</keyword>
<feature type="compositionally biased region" description="Polar residues" evidence="1">
    <location>
        <begin position="1"/>
        <end position="10"/>
    </location>
</feature>
<comment type="caution">
    <text evidence="3">The sequence shown here is derived from an EMBL/GenBank/DDBJ whole genome shotgun (WGS) entry which is preliminary data.</text>
</comment>
<feature type="transmembrane region" description="Helical" evidence="2">
    <location>
        <begin position="81"/>
        <end position="104"/>
    </location>
</feature>
<protein>
    <recommendedName>
        <fullName evidence="5">Spaetzle domain-containing protein</fullName>
    </recommendedName>
</protein>
<proteinExistence type="predicted"/>
<keyword evidence="4" id="KW-1185">Reference proteome</keyword>
<dbReference type="SUPFAM" id="SSF57501">
    <property type="entry name" value="Cystine-knot cytokines"/>
    <property type="match status" value="1"/>
</dbReference>
<evidence type="ECO:0000256" key="2">
    <source>
        <dbReference type="SAM" id="Phobius"/>
    </source>
</evidence>
<organism evidence="3 4">
    <name type="scientific">Plakobranchus ocellatus</name>
    <dbReference type="NCBI Taxonomy" id="259542"/>
    <lineage>
        <taxon>Eukaryota</taxon>
        <taxon>Metazoa</taxon>
        <taxon>Spiralia</taxon>
        <taxon>Lophotrochozoa</taxon>
        <taxon>Mollusca</taxon>
        <taxon>Gastropoda</taxon>
        <taxon>Heterobranchia</taxon>
        <taxon>Euthyneura</taxon>
        <taxon>Panpulmonata</taxon>
        <taxon>Sacoglossa</taxon>
        <taxon>Placobranchoidea</taxon>
        <taxon>Plakobranchidae</taxon>
        <taxon>Plakobranchus</taxon>
    </lineage>
</organism>
<keyword evidence="2" id="KW-0812">Transmembrane</keyword>
<keyword evidence="2" id="KW-0472">Membrane</keyword>
<name>A0AAV4B6W9_9GAST</name>
<evidence type="ECO:0008006" key="5">
    <source>
        <dbReference type="Google" id="ProtNLM"/>
    </source>
</evidence>
<dbReference type="EMBL" id="BLXT01004605">
    <property type="protein sequence ID" value="GFO15262.1"/>
    <property type="molecule type" value="Genomic_DNA"/>
</dbReference>
<dbReference type="AlphaFoldDB" id="A0AAV4B6W9"/>
<sequence>MVHLNIQQYDTRSESIQHEDSSSSLDVCDMTPLSPHTGENGFAFSRPSEGKVYFVDEAAKRRKMAADGPPKKRPKEGSCQWKVSIIAAFTILTVLLLIAISFAMRSFQCKEEADEEQGILDMYKGFFKTKSEMDDMMKTMNEQDGSGKHAAIRNRPNSPHFNCSLVEPKVLPLRNPQMNHLPHPEVPDELTYHGCCETNHTYRMFNRLPKMDGQLLKIVQFKSRKQYFFVDNCIHMMPCTVPCQCMQRARHVMAVVANDDLTNVRLEWVQYQGTCKCINTEVTQN</sequence>